<dbReference type="AlphaFoldDB" id="A0AAN5I9K1"/>
<gene>
    <name evidence="1" type="ORF">PMAYCL1PPCAC_26714</name>
</gene>
<reference evidence="2" key="1">
    <citation type="submission" date="2022-10" db="EMBL/GenBank/DDBJ databases">
        <title>Genome assembly of Pristionchus species.</title>
        <authorList>
            <person name="Yoshida K."/>
            <person name="Sommer R.J."/>
        </authorList>
    </citation>
    <scope>NUCLEOTIDE SEQUENCE [LARGE SCALE GENOMIC DNA]</scope>
    <source>
        <strain evidence="2">RS5460</strain>
    </source>
</reference>
<evidence type="ECO:0000313" key="1">
    <source>
        <dbReference type="EMBL" id="GMR56519.1"/>
    </source>
</evidence>
<dbReference type="Proteomes" id="UP001328107">
    <property type="component" value="Unassembled WGS sequence"/>
</dbReference>
<proteinExistence type="predicted"/>
<organism evidence="1 2">
    <name type="scientific">Pristionchus mayeri</name>
    <dbReference type="NCBI Taxonomy" id="1317129"/>
    <lineage>
        <taxon>Eukaryota</taxon>
        <taxon>Metazoa</taxon>
        <taxon>Ecdysozoa</taxon>
        <taxon>Nematoda</taxon>
        <taxon>Chromadorea</taxon>
        <taxon>Rhabditida</taxon>
        <taxon>Rhabditina</taxon>
        <taxon>Diplogasteromorpha</taxon>
        <taxon>Diplogasteroidea</taxon>
        <taxon>Neodiplogasteridae</taxon>
        <taxon>Pristionchus</taxon>
    </lineage>
</organism>
<sequence length="106" mass="11274">GGGGGSGGRIGSIEGHSEEGTITRGLLEQAELLQLRQGFEAEVLLGLHPLPAVGPRTLPSLRIVREEAEEGEVLVVRLELDIFVVLIVQLSADLDAARHGDEQDDE</sequence>
<name>A0AAN5I9K1_9BILA</name>
<keyword evidence="2" id="KW-1185">Reference proteome</keyword>
<feature type="non-terminal residue" evidence="1">
    <location>
        <position position="1"/>
    </location>
</feature>
<protein>
    <submittedName>
        <fullName evidence="1">Uncharacterized protein</fullName>
    </submittedName>
</protein>
<accession>A0AAN5I9K1</accession>
<dbReference type="EMBL" id="BTRK01000006">
    <property type="protein sequence ID" value="GMR56519.1"/>
    <property type="molecule type" value="Genomic_DNA"/>
</dbReference>
<evidence type="ECO:0000313" key="2">
    <source>
        <dbReference type="Proteomes" id="UP001328107"/>
    </source>
</evidence>
<comment type="caution">
    <text evidence="1">The sequence shown here is derived from an EMBL/GenBank/DDBJ whole genome shotgun (WGS) entry which is preliminary data.</text>
</comment>